<organism evidence="2 3">
    <name type="scientific">Camelimonas fluminis</name>
    <dbReference type="NCBI Taxonomy" id="1576911"/>
    <lineage>
        <taxon>Bacteria</taxon>
        <taxon>Pseudomonadati</taxon>
        <taxon>Pseudomonadota</taxon>
        <taxon>Alphaproteobacteria</taxon>
        <taxon>Hyphomicrobiales</taxon>
        <taxon>Chelatococcaceae</taxon>
        <taxon>Camelimonas</taxon>
    </lineage>
</organism>
<dbReference type="RefSeq" id="WP_191320945.1">
    <property type="nucleotide sequence ID" value="NZ_BNCG01000031.1"/>
</dbReference>
<evidence type="ECO:0000313" key="2">
    <source>
        <dbReference type="EMBL" id="MFC3640229.1"/>
    </source>
</evidence>
<name>A0ABV7UQC4_9HYPH</name>
<evidence type="ECO:0000313" key="3">
    <source>
        <dbReference type="Proteomes" id="UP001595704"/>
    </source>
</evidence>
<accession>A0ABV7UQC4</accession>
<comment type="caution">
    <text evidence="2">The sequence shown here is derived from an EMBL/GenBank/DDBJ whole genome shotgun (WGS) entry which is preliminary data.</text>
</comment>
<dbReference type="EMBL" id="JBHRYC010000136">
    <property type="protein sequence ID" value="MFC3640229.1"/>
    <property type="molecule type" value="Genomic_DNA"/>
</dbReference>
<reference evidence="3" key="1">
    <citation type="journal article" date="2019" name="Int. J. Syst. Evol. Microbiol.">
        <title>The Global Catalogue of Microorganisms (GCM) 10K type strain sequencing project: providing services to taxonomists for standard genome sequencing and annotation.</title>
        <authorList>
            <consortium name="The Broad Institute Genomics Platform"/>
            <consortium name="The Broad Institute Genome Sequencing Center for Infectious Disease"/>
            <person name="Wu L."/>
            <person name="Ma J."/>
        </authorList>
    </citation>
    <scope>NUCLEOTIDE SEQUENCE [LARGE SCALE GENOMIC DNA]</scope>
    <source>
        <strain evidence="3">KCTC 42282</strain>
    </source>
</reference>
<dbReference type="Proteomes" id="UP001595704">
    <property type="component" value="Unassembled WGS sequence"/>
</dbReference>
<keyword evidence="3" id="KW-1185">Reference proteome</keyword>
<sequence>MVAVPFPKQSTPGARPGEGEGRRVNAWIDKDGDKDVVRRSPGLVQVLQTDKTGIRGALNVGGAWVLVYTGSVVRITGSTVTTLTGSIPGDDGVTIARNNKATGGVSTPDVVAVRSSGGAYVITTTAVSSYPDADLPATVNSVEFLGGYFHFTIPDGRLFASELNSTDVNALSVTTAESRPDGLRRAIATGSLLYAMGESTIEPYQNVGTQPYPMQRATTVIPVGVLATMAACGNEEAWNNPLFFVASDYTVRSLSGYETARISTPDVERFVQASDRAQIRMVAHVWRGVGFVILSSDKGSWEFDTTRGAWAERESVGSDRWRGGPTWFDNDRWLVADRLTGDVLTFSGTNFTENGSPLPVLLESGPTKDFPARIAVPSLFLDFTMSSADVHLSWSHNGGQTWAAGVDRSLATADRWPVRVNRLGLSTHHGIRIRITTDTDQDLSFIGANIPIPDKRPVA</sequence>
<evidence type="ECO:0000256" key="1">
    <source>
        <dbReference type="SAM" id="MobiDB-lite"/>
    </source>
</evidence>
<gene>
    <name evidence="2" type="ORF">ACFONL_23130</name>
</gene>
<protein>
    <submittedName>
        <fullName evidence="2">Uncharacterized protein</fullName>
    </submittedName>
</protein>
<feature type="region of interest" description="Disordered" evidence="1">
    <location>
        <begin position="1"/>
        <end position="24"/>
    </location>
</feature>
<proteinExistence type="predicted"/>